<proteinExistence type="inferred from homology"/>
<dbReference type="InterPro" id="IPR036322">
    <property type="entry name" value="WD40_repeat_dom_sf"/>
</dbReference>
<dbReference type="PANTHER" id="PTHR22839:SF0">
    <property type="entry name" value="THO COMPLEX SUBUNIT 3"/>
    <property type="match status" value="1"/>
</dbReference>
<feature type="compositionally biased region" description="Basic and acidic residues" evidence="4">
    <location>
        <begin position="241"/>
        <end position="252"/>
    </location>
</feature>
<dbReference type="PROSITE" id="PS50082">
    <property type="entry name" value="WD_REPEATS_2"/>
    <property type="match status" value="1"/>
</dbReference>
<protein>
    <submittedName>
        <fullName evidence="5">Uncharacterized protein</fullName>
    </submittedName>
</protein>
<dbReference type="PANTHER" id="PTHR22839">
    <property type="entry name" value="THO COMPLEX SUBUNIT 3 THO3"/>
    <property type="match status" value="1"/>
</dbReference>
<dbReference type="InterPro" id="IPR015943">
    <property type="entry name" value="WD40/YVTN_repeat-like_dom_sf"/>
</dbReference>
<name>A0A1E3HPB1_9TREE</name>
<feature type="compositionally biased region" description="Acidic residues" evidence="4">
    <location>
        <begin position="258"/>
        <end position="278"/>
    </location>
</feature>
<evidence type="ECO:0000256" key="4">
    <source>
        <dbReference type="SAM" id="MobiDB-lite"/>
    </source>
</evidence>
<dbReference type="InterPro" id="IPR040132">
    <property type="entry name" value="Tex1/THOC3"/>
</dbReference>
<dbReference type="GO" id="GO:0006406">
    <property type="term" value="P:mRNA export from nucleus"/>
    <property type="evidence" value="ECO:0007669"/>
    <property type="project" value="InterPro"/>
</dbReference>
<dbReference type="InterPro" id="IPR001680">
    <property type="entry name" value="WD40_rpt"/>
</dbReference>
<dbReference type="Gene3D" id="2.130.10.10">
    <property type="entry name" value="YVTN repeat-like/Quinoprotein amine dehydrogenase"/>
    <property type="match status" value="2"/>
</dbReference>
<dbReference type="Pfam" id="PF00400">
    <property type="entry name" value="WD40"/>
    <property type="match status" value="2"/>
</dbReference>
<dbReference type="OrthoDB" id="340259at2759"/>
<evidence type="ECO:0000256" key="2">
    <source>
        <dbReference type="ARBA" id="ARBA00022737"/>
    </source>
</evidence>
<evidence type="ECO:0000256" key="3">
    <source>
        <dbReference type="ARBA" id="ARBA00046343"/>
    </source>
</evidence>
<dbReference type="SMART" id="SM00320">
    <property type="entry name" value="WD40"/>
    <property type="match status" value="6"/>
</dbReference>
<keyword evidence="6" id="KW-1185">Reference proteome</keyword>
<reference evidence="5" key="1">
    <citation type="submission" date="2016-06" db="EMBL/GenBank/DDBJ databases">
        <authorList>
            <person name="Cuomo C."/>
            <person name="Litvintseva A."/>
            <person name="Heitman J."/>
            <person name="Chen Y."/>
            <person name="Sun S."/>
            <person name="Springer D."/>
            <person name="Dromer F."/>
            <person name="Young S."/>
            <person name="Zeng Q."/>
            <person name="Chapman S."/>
            <person name="Gujja S."/>
            <person name="Saif S."/>
            <person name="Birren B."/>
        </authorList>
    </citation>
    <scope>NUCLEOTIDE SEQUENCE</scope>
    <source>
        <strain evidence="5">CBS 7841</strain>
    </source>
</reference>
<keyword evidence="1" id="KW-0853">WD repeat</keyword>
<dbReference type="Proteomes" id="UP000094043">
    <property type="component" value="Chromosome 2"/>
</dbReference>
<sequence>MDSFPSSEFAARQLPRPAFSRPREIRGLVKHVRTVAWSCDGRHCATGGEYKEVVVWDQSLDYRAATSLPSANTSSPHSHHVGAIAWSPSDPTILVTADKTFATGSVVAVWDITSASSPIAIFKTPGDVINLAFHPSGRHFAAVYPMKGRDVVDFFCLTQVLGKDTWLKRDDITLGGFTPEIGSEELNSLRFINSGELVCAVSNDGTINAWIYPVEYTPLEDGVQPDDSIDTAEQCEAEEDNRDREGGEKGDGCSDVSTPDDSEEYKEEAVEGDVEMTEGDVKGQTTPENSNHETMDGPEGMPIESNANSVAEIAETDSRDDAQLSTAQPLREATPPADVTVEHVKRRAKSLTRYRHASIYSASLLSLSFDPRGRFLVTGGQDALLTLYDTKGWMAVKSWDVFMAAIRHTAFSYDGEYIAVGGDDLFIAILSVYTGQVITKISLPAAVNALSWHPKKNTLAYCHQGKIGVPIWYILQQE</sequence>
<organism evidence="5 6">
    <name type="scientific">Cryptococcus depauperatus CBS 7841</name>
    <dbReference type="NCBI Taxonomy" id="1295531"/>
    <lineage>
        <taxon>Eukaryota</taxon>
        <taxon>Fungi</taxon>
        <taxon>Dikarya</taxon>
        <taxon>Basidiomycota</taxon>
        <taxon>Agaricomycotina</taxon>
        <taxon>Tremellomycetes</taxon>
        <taxon>Tremellales</taxon>
        <taxon>Cryptococcaceae</taxon>
        <taxon>Cryptococcus</taxon>
    </lineage>
</organism>
<evidence type="ECO:0000313" key="5">
    <source>
        <dbReference type="EMBL" id="WVN86540.1"/>
    </source>
</evidence>
<keyword evidence="2" id="KW-0677">Repeat</keyword>
<accession>A0A1E3HPB1</accession>
<dbReference type="GeneID" id="91085920"/>
<dbReference type="VEuPathDB" id="FungiDB:L203_06242"/>
<dbReference type="AlphaFoldDB" id="A0A1E3HPB1"/>
<comment type="similarity">
    <text evidence="3">Belongs to the THOC3 family.</text>
</comment>
<dbReference type="RefSeq" id="XP_066067240.1">
    <property type="nucleotide sequence ID" value="XM_066211143.1"/>
</dbReference>
<feature type="region of interest" description="Disordered" evidence="4">
    <location>
        <begin position="234"/>
        <end position="304"/>
    </location>
</feature>
<dbReference type="GO" id="GO:0000445">
    <property type="term" value="C:THO complex part of transcription export complex"/>
    <property type="evidence" value="ECO:0007669"/>
    <property type="project" value="TreeGrafter"/>
</dbReference>
<dbReference type="SUPFAM" id="SSF50978">
    <property type="entry name" value="WD40 repeat-like"/>
    <property type="match status" value="1"/>
</dbReference>
<gene>
    <name evidence="5" type="ORF">L203_101707</name>
</gene>
<evidence type="ECO:0000313" key="6">
    <source>
        <dbReference type="Proteomes" id="UP000094043"/>
    </source>
</evidence>
<reference evidence="5" key="3">
    <citation type="submission" date="2024-01" db="EMBL/GenBank/DDBJ databases">
        <authorList>
            <person name="Coelho M.A."/>
            <person name="David-Palma M."/>
            <person name="Shea T."/>
            <person name="Sun S."/>
            <person name="Cuomo C.A."/>
            <person name="Heitman J."/>
        </authorList>
    </citation>
    <scope>NUCLEOTIDE SEQUENCE</scope>
    <source>
        <strain evidence="5">CBS 7841</strain>
    </source>
</reference>
<evidence type="ECO:0000256" key="1">
    <source>
        <dbReference type="ARBA" id="ARBA00022574"/>
    </source>
</evidence>
<dbReference type="EMBL" id="CP143785">
    <property type="protein sequence ID" value="WVN86540.1"/>
    <property type="molecule type" value="Genomic_DNA"/>
</dbReference>
<dbReference type="KEGG" id="cdep:91085920"/>
<reference evidence="5" key="2">
    <citation type="journal article" date="2022" name="Elife">
        <title>Obligate sexual reproduction of a homothallic fungus closely related to the Cryptococcus pathogenic species complex.</title>
        <authorList>
            <person name="Passer A.R."/>
            <person name="Clancey S.A."/>
            <person name="Shea T."/>
            <person name="David-Palma M."/>
            <person name="Averette A.F."/>
            <person name="Boekhout T."/>
            <person name="Porcel B.M."/>
            <person name="Nowrousian M."/>
            <person name="Cuomo C.A."/>
            <person name="Sun S."/>
            <person name="Heitman J."/>
            <person name="Coelho M.A."/>
        </authorList>
    </citation>
    <scope>NUCLEOTIDE SEQUENCE</scope>
    <source>
        <strain evidence="5">CBS 7841</strain>
    </source>
</reference>